<accession>A0A5C6JWM3</accession>
<dbReference type="Proteomes" id="UP000320481">
    <property type="component" value="Unassembled WGS sequence"/>
</dbReference>
<evidence type="ECO:0000256" key="1">
    <source>
        <dbReference type="ARBA" id="ARBA00022801"/>
    </source>
</evidence>
<organism evidence="2 3">
    <name type="scientific">Streptomyces misionensis</name>
    <dbReference type="NCBI Taxonomy" id="67331"/>
    <lineage>
        <taxon>Bacteria</taxon>
        <taxon>Bacillati</taxon>
        <taxon>Actinomycetota</taxon>
        <taxon>Actinomycetes</taxon>
        <taxon>Kitasatosporales</taxon>
        <taxon>Streptomycetaceae</taxon>
        <taxon>Streptomyces</taxon>
    </lineage>
</organism>
<dbReference type="Pfam" id="PF01083">
    <property type="entry name" value="Cutinase"/>
    <property type="match status" value="1"/>
</dbReference>
<protein>
    <submittedName>
        <fullName evidence="2">PE-PPE domain-containing protein</fullName>
    </submittedName>
</protein>
<evidence type="ECO:0000313" key="2">
    <source>
        <dbReference type="EMBL" id="TWV46060.1"/>
    </source>
</evidence>
<reference evidence="2" key="1">
    <citation type="journal article" date="2019" name="Microbiol. Resour. Announc.">
        <title>Draft Genomic Sequences of Streptomyces misionensis and Streptomyces albidoflavus, bacteria applied for phytopathogen biocontrol.</title>
        <authorList>
            <person name="Pylro V."/>
            <person name="Dias A."/>
            <person name="Andreote F."/>
            <person name="Varani A."/>
            <person name="Andreote C."/>
            <person name="Bernardo E."/>
            <person name="Martins T."/>
        </authorList>
    </citation>
    <scope>NUCLEOTIDE SEQUENCE [LARGE SCALE GENOMIC DNA]</scope>
    <source>
        <strain evidence="2">66</strain>
    </source>
</reference>
<evidence type="ECO:0000313" key="3">
    <source>
        <dbReference type="Proteomes" id="UP000320481"/>
    </source>
</evidence>
<sequence>MSRVRSANWLLQQLGWRSGAVRAAVCAGTALSLATGFGAGPAHATVDRQAPAEHHYYLELGGTAAALPAPRCTYSYQYANQTLTTDRNNIVVGVCYPASAGPWEAGNGKTPGFGSPSYDDSERQGYRNLLSTAERIHRADPHARYTIVGYSQGAQAADEVLQAIAERRTGIPAAQVDGMLYADPRQPRTGLEAVVPRGLSVFGFTSRGPGPADFAGIPVARFCIRTDGVCDATTPLALPGFLQQHPRYQQPGGIMSLTLAHAGENGTFWYPAGS</sequence>
<dbReference type="RefSeq" id="WP_146465773.1">
    <property type="nucleotide sequence ID" value="NZ_VOGW01000087.1"/>
</dbReference>
<proteinExistence type="predicted"/>
<keyword evidence="3" id="KW-1185">Reference proteome</keyword>
<comment type="caution">
    <text evidence="2">The sequence shown here is derived from an EMBL/GenBank/DDBJ whole genome shotgun (WGS) entry which is preliminary data.</text>
</comment>
<dbReference type="InterPro" id="IPR000675">
    <property type="entry name" value="Cutinase/axe"/>
</dbReference>
<gene>
    <name evidence="2" type="ORF">FRZ03_15795</name>
</gene>
<dbReference type="InterPro" id="IPR029058">
    <property type="entry name" value="AB_hydrolase_fold"/>
</dbReference>
<dbReference type="Gene3D" id="3.40.50.1820">
    <property type="entry name" value="alpha/beta hydrolase"/>
    <property type="match status" value="1"/>
</dbReference>
<keyword evidence="1" id="KW-0378">Hydrolase</keyword>
<dbReference type="AlphaFoldDB" id="A0A5C6JWM3"/>
<dbReference type="SUPFAM" id="SSF53474">
    <property type="entry name" value="alpha/beta-Hydrolases"/>
    <property type="match status" value="1"/>
</dbReference>
<dbReference type="SMART" id="SM01110">
    <property type="entry name" value="Cutinase"/>
    <property type="match status" value="1"/>
</dbReference>
<dbReference type="EMBL" id="VOGW01000087">
    <property type="protein sequence ID" value="TWV46060.1"/>
    <property type="molecule type" value="Genomic_DNA"/>
</dbReference>
<name>A0A5C6JWM3_9ACTN</name>
<dbReference type="GO" id="GO:0016787">
    <property type="term" value="F:hydrolase activity"/>
    <property type="evidence" value="ECO:0007669"/>
    <property type="project" value="UniProtKB-KW"/>
</dbReference>